<evidence type="ECO:0000313" key="3">
    <source>
        <dbReference type="EMBL" id="OON23345.1"/>
    </source>
</evidence>
<evidence type="ECO:0000256" key="1">
    <source>
        <dbReference type="ARBA" id="ARBA00022737"/>
    </source>
</evidence>
<dbReference type="InterPro" id="IPR036116">
    <property type="entry name" value="FN3_sf"/>
</dbReference>
<sequence length="227" mass="25066">MLADGSESIVERRYTVLYSTDSKLPVNKWHRIETNLQTTQIRNLKSMQTYFLKVAASNSVGTGPFSELTPVIVKFGGSSCLLQLHNTRKSRPLSFSRELEFGPSQDHLDLGGCPTESCINCRSTNNKVPAQPLSFRGLSLSPTQIFLNWTTPPVAQDVTLEDYLIRYRNAPDESTQSEPIGVPVAATSESFILENLMPNTTYHISIAARTKFGLGVAAQIQVRTASN</sequence>
<dbReference type="PANTHER" id="PTHR13817">
    <property type="entry name" value="TITIN"/>
    <property type="match status" value="1"/>
</dbReference>
<dbReference type="InterPro" id="IPR003961">
    <property type="entry name" value="FN3_dom"/>
</dbReference>
<keyword evidence="4" id="KW-1185">Reference proteome</keyword>
<dbReference type="InterPro" id="IPR050964">
    <property type="entry name" value="Striated_Muscle_Regulatory"/>
</dbReference>
<dbReference type="SUPFAM" id="SSF49265">
    <property type="entry name" value="Fibronectin type III"/>
    <property type="match status" value="1"/>
</dbReference>
<dbReference type="CDD" id="cd00063">
    <property type="entry name" value="FN3"/>
    <property type="match status" value="2"/>
</dbReference>
<gene>
    <name evidence="3" type="ORF">X801_00747</name>
</gene>
<dbReference type="AlphaFoldDB" id="A0A1S8X9C1"/>
<dbReference type="PROSITE" id="PS50853">
    <property type="entry name" value="FN3"/>
    <property type="match status" value="2"/>
</dbReference>
<proteinExistence type="predicted"/>
<dbReference type="Gene3D" id="2.60.40.10">
    <property type="entry name" value="Immunoglobulins"/>
    <property type="match status" value="2"/>
</dbReference>
<keyword evidence="1" id="KW-0677">Repeat</keyword>
<dbReference type="Pfam" id="PF00041">
    <property type="entry name" value="fn3"/>
    <property type="match status" value="1"/>
</dbReference>
<reference evidence="3 4" key="1">
    <citation type="submission" date="2015-03" db="EMBL/GenBank/DDBJ databases">
        <title>Draft genome of the nematode, Opisthorchis viverrini.</title>
        <authorList>
            <person name="Mitreva M."/>
        </authorList>
    </citation>
    <scope>NUCLEOTIDE SEQUENCE [LARGE SCALE GENOMIC DNA]</scope>
    <source>
        <strain evidence="3">Khon Kaen</strain>
    </source>
</reference>
<evidence type="ECO:0000313" key="4">
    <source>
        <dbReference type="Proteomes" id="UP000243686"/>
    </source>
</evidence>
<feature type="non-terminal residue" evidence="3">
    <location>
        <position position="227"/>
    </location>
</feature>
<dbReference type="EMBL" id="KV891562">
    <property type="protein sequence ID" value="OON23345.1"/>
    <property type="molecule type" value="Genomic_DNA"/>
</dbReference>
<name>A0A1S8X9C1_OPIVI</name>
<dbReference type="SMART" id="SM00060">
    <property type="entry name" value="FN3"/>
    <property type="match status" value="1"/>
</dbReference>
<protein>
    <submittedName>
        <fullName evidence="3">Fibronectin type III domain protein</fullName>
    </submittedName>
</protein>
<feature type="domain" description="Fibronectin type-III" evidence="2">
    <location>
        <begin position="129"/>
        <end position="227"/>
    </location>
</feature>
<accession>A0A1S8X9C1</accession>
<organism evidence="3 4">
    <name type="scientific">Opisthorchis viverrini</name>
    <name type="common">Southeast Asian liver fluke</name>
    <dbReference type="NCBI Taxonomy" id="6198"/>
    <lineage>
        <taxon>Eukaryota</taxon>
        <taxon>Metazoa</taxon>
        <taxon>Spiralia</taxon>
        <taxon>Lophotrochozoa</taxon>
        <taxon>Platyhelminthes</taxon>
        <taxon>Trematoda</taxon>
        <taxon>Digenea</taxon>
        <taxon>Opisthorchiida</taxon>
        <taxon>Opisthorchiata</taxon>
        <taxon>Opisthorchiidae</taxon>
        <taxon>Opisthorchis</taxon>
    </lineage>
</organism>
<dbReference type="InterPro" id="IPR013783">
    <property type="entry name" value="Ig-like_fold"/>
</dbReference>
<dbReference type="Proteomes" id="UP000243686">
    <property type="component" value="Unassembled WGS sequence"/>
</dbReference>
<evidence type="ECO:0000259" key="2">
    <source>
        <dbReference type="PROSITE" id="PS50853"/>
    </source>
</evidence>
<dbReference type="PANTHER" id="PTHR13817:SF166">
    <property type="entry name" value="NEURONAL IGCAM-RELATED"/>
    <property type="match status" value="1"/>
</dbReference>
<feature type="domain" description="Fibronectin type-III" evidence="2">
    <location>
        <begin position="1"/>
        <end position="76"/>
    </location>
</feature>